<evidence type="ECO:0000313" key="1">
    <source>
        <dbReference type="EMBL" id="EPB73812.1"/>
    </source>
</evidence>
<dbReference type="AlphaFoldDB" id="A0A0D6M1R1"/>
<protein>
    <submittedName>
        <fullName evidence="1">Uncharacterized protein</fullName>
    </submittedName>
</protein>
<name>A0A0D6M1R1_9BILA</name>
<organism evidence="1 2">
    <name type="scientific">Ancylostoma ceylanicum</name>
    <dbReference type="NCBI Taxonomy" id="53326"/>
    <lineage>
        <taxon>Eukaryota</taxon>
        <taxon>Metazoa</taxon>
        <taxon>Ecdysozoa</taxon>
        <taxon>Nematoda</taxon>
        <taxon>Chromadorea</taxon>
        <taxon>Rhabditida</taxon>
        <taxon>Rhabditina</taxon>
        <taxon>Rhabditomorpha</taxon>
        <taxon>Strongyloidea</taxon>
        <taxon>Ancylostomatidae</taxon>
        <taxon>Ancylostomatinae</taxon>
        <taxon>Ancylostoma</taxon>
    </lineage>
</organism>
<dbReference type="EMBL" id="KE124970">
    <property type="protein sequence ID" value="EPB73812.1"/>
    <property type="molecule type" value="Genomic_DNA"/>
</dbReference>
<evidence type="ECO:0000313" key="2">
    <source>
        <dbReference type="Proteomes" id="UP000054495"/>
    </source>
</evidence>
<dbReference type="PANTHER" id="PTHR47331">
    <property type="entry name" value="PHD-TYPE DOMAIN-CONTAINING PROTEIN"/>
    <property type="match status" value="1"/>
</dbReference>
<proteinExistence type="predicted"/>
<dbReference type="InterPro" id="IPR008042">
    <property type="entry name" value="Retrotrans_Pao"/>
</dbReference>
<keyword evidence="2" id="KW-1185">Reference proteome</keyword>
<accession>A0A0D6M1R1</accession>
<dbReference type="PANTHER" id="PTHR47331:SF1">
    <property type="entry name" value="GAG-LIKE PROTEIN"/>
    <property type="match status" value="1"/>
</dbReference>
<sequence>MAKSLLAPSKQQVTMPRLELLASLISVRLARFLHSQLHLKITTIHFFSDSLIALHWIHSTRPLKRFVQNRVDQIRTILTTFTSADIQTKFYYVQSEVNPADCATRGLSTKEGKNHIWWQGPPFLRKPPSEWPKAETEFALPPDMGSEAEYEFRAITFIADCNYGGGGPAGGPAGGPVLATTNRDLVQDYYQRTYGNYPKVLGKYIYYNAATASDYGQFGNWYYPNYYPPTYLGYFDGRPGSIAQLENDYKFAKGGHYPYNRADNIINIGLQQTYLPTCLHDLFYCVRASNPSPYQHYYAQREAFHRTRSRSRSEDEEER</sequence>
<reference evidence="1 2" key="1">
    <citation type="submission" date="2013-05" db="EMBL/GenBank/DDBJ databases">
        <title>Draft genome of the parasitic nematode Anyclostoma ceylanicum.</title>
        <authorList>
            <person name="Mitreva M."/>
        </authorList>
    </citation>
    <scope>NUCLEOTIDE SEQUENCE [LARGE SCALE GENOMIC DNA]</scope>
</reference>
<gene>
    <name evidence="1" type="ORF">ANCCEY_07102</name>
</gene>
<dbReference type="Pfam" id="PF05380">
    <property type="entry name" value="Peptidase_A17"/>
    <property type="match status" value="1"/>
</dbReference>
<dbReference type="Proteomes" id="UP000054495">
    <property type="component" value="Unassembled WGS sequence"/>
</dbReference>